<dbReference type="Proteomes" id="UP000691718">
    <property type="component" value="Unassembled WGS sequence"/>
</dbReference>
<feature type="compositionally biased region" description="Low complexity" evidence="1">
    <location>
        <begin position="49"/>
        <end position="62"/>
    </location>
</feature>
<reference evidence="2" key="1">
    <citation type="submission" date="2021-04" db="EMBL/GenBank/DDBJ databases">
        <authorList>
            <person name="Tunstrom K."/>
        </authorList>
    </citation>
    <scope>NUCLEOTIDE SEQUENCE</scope>
</reference>
<accession>A0A8S3XSA1</accession>
<dbReference type="EMBL" id="CAJQZP010001342">
    <property type="protein sequence ID" value="CAG5040406.1"/>
    <property type="molecule type" value="Genomic_DNA"/>
</dbReference>
<comment type="caution">
    <text evidence="2">The sequence shown here is derived from an EMBL/GenBank/DDBJ whole genome shotgun (WGS) entry which is preliminary data.</text>
</comment>
<evidence type="ECO:0000256" key="1">
    <source>
        <dbReference type="SAM" id="MobiDB-lite"/>
    </source>
</evidence>
<dbReference type="AlphaFoldDB" id="A0A8S3XSA1"/>
<evidence type="ECO:0000313" key="2">
    <source>
        <dbReference type="EMBL" id="CAG5040406.1"/>
    </source>
</evidence>
<keyword evidence="3" id="KW-1185">Reference proteome</keyword>
<sequence>MTTAWSNEETFKFIELYQNQPVIWNPKHKYHKDKNKVEEEGADEIPDMQQSTQGQESSTTVSIPVQKRRSTKLPELAETNAKIKSTLSTLNDILTVKRNRCGKVEEDDCDLYGRLLAKALREFSAIDRLELRLK</sequence>
<organism evidence="2 3">
    <name type="scientific">Parnassius apollo</name>
    <name type="common">Apollo butterfly</name>
    <name type="synonym">Papilio apollo</name>
    <dbReference type="NCBI Taxonomy" id="110799"/>
    <lineage>
        <taxon>Eukaryota</taxon>
        <taxon>Metazoa</taxon>
        <taxon>Ecdysozoa</taxon>
        <taxon>Arthropoda</taxon>
        <taxon>Hexapoda</taxon>
        <taxon>Insecta</taxon>
        <taxon>Pterygota</taxon>
        <taxon>Neoptera</taxon>
        <taxon>Endopterygota</taxon>
        <taxon>Lepidoptera</taxon>
        <taxon>Glossata</taxon>
        <taxon>Ditrysia</taxon>
        <taxon>Papilionoidea</taxon>
        <taxon>Papilionidae</taxon>
        <taxon>Parnassiinae</taxon>
        <taxon>Parnassini</taxon>
        <taxon>Parnassius</taxon>
        <taxon>Parnassius</taxon>
    </lineage>
</organism>
<gene>
    <name evidence="2" type="ORF">PAPOLLO_LOCUS21934</name>
</gene>
<name>A0A8S3XSA1_PARAO</name>
<evidence type="ECO:0000313" key="3">
    <source>
        <dbReference type="Proteomes" id="UP000691718"/>
    </source>
</evidence>
<proteinExistence type="predicted"/>
<dbReference type="OrthoDB" id="6776070at2759"/>
<feature type="region of interest" description="Disordered" evidence="1">
    <location>
        <begin position="27"/>
        <end position="72"/>
    </location>
</feature>
<protein>
    <submittedName>
        <fullName evidence="2">(apollo) hypothetical protein</fullName>
    </submittedName>
</protein>